<dbReference type="GO" id="GO:0005524">
    <property type="term" value="F:ATP binding"/>
    <property type="evidence" value="ECO:0007669"/>
    <property type="project" value="UniProtKB-KW"/>
</dbReference>
<comment type="similarity">
    <text evidence="1">Belongs to the helicase family.</text>
</comment>
<keyword evidence="1" id="KW-0234">DNA repair</keyword>
<feature type="domain" description="DNA helicase Pif1-like 2B" evidence="4">
    <location>
        <begin position="566"/>
        <end position="612"/>
    </location>
</feature>
<dbReference type="PANTHER" id="PTHR10492:SF94">
    <property type="entry name" value="ATP-DEPENDENT DNA HELICASE"/>
    <property type="match status" value="1"/>
</dbReference>
<dbReference type="PANTHER" id="PTHR10492">
    <property type="match status" value="1"/>
</dbReference>
<dbReference type="CDD" id="cd18809">
    <property type="entry name" value="SF1_C_RecD"/>
    <property type="match status" value="1"/>
</dbReference>
<evidence type="ECO:0000313" key="6">
    <source>
        <dbReference type="Proteomes" id="UP001418222"/>
    </source>
</evidence>
<keyword evidence="1" id="KW-0347">Helicase</keyword>
<dbReference type="AlphaFoldDB" id="A0AAP0BSL1"/>
<evidence type="ECO:0000259" key="2">
    <source>
        <dbReference type="Pfam" id="PF05970"/>
    </source>
</evidence>
<dbReference type="SUPFAM" id="SSF52540">
    <property type="entry name" value="P-loop containing nucleoside triphosphate hydrolases"/>
    <property type="match status" value="2"/>
</dbReference>
<protein>
    <recommendedName>
        <fullName evidence="1">ATP-dependent DNA helicase</fullName>
        <ecNumber evidence="1">5.6.2.3</ecNumber>
    </recommendedName>
</protein>
<keyword evidence="1" id="KW-0378">Hydrolase</keyword>
<dbReference type="GO" id="GO:0006310">
    <property type="term" value="P:DNA recombination"/>
    <property type="evidence" value="ECO:0007669"/>
    <property type="project" value="UniProtKB-KW"/>
</dbReference>
<organism evidence="5 6">
    <name type="scientific">Platanthera zijinensis</name>
    <dbReference type="NCBI Taxonomy" id="2320716"/>
    <lineage>
        <taxon>Eukaryota</taxon>
        <taxon>Viridiplantae</taxon>
        <taxon>Streptophyta</taxon>
        <taxon>Embryophyta</taxon>
        <taxon>Tracheophyta</taxon>
        <taxon>Spermatophyta</taxon>
        <taxon>Magnoliopsida</taxon>
        <taxon>Liliopsida</taxon>
        <taxon>Asparagales</taxon>
        <taxon>Orchidaceae</taxon>
        <taxon>Orchidoideae</taxon>
        <taxon>Orchideae</taxon>
        <taxon>Orchidinae</taxon>
        <taxon>Platanthera</taxon>
    </lineage>
</organism>
<keyword evidence="6" id="KW-1185">Reference proteome</keyword>
<gene>
    <name evidence="5" type="ORF">KSP39_PZI005305</name>
</gene>
<dbReference type="InterPro" id="IPR010285">
    <property type="entry name" value="DNA_helicase_pif1-like_DEAD"/>
</dbReference>
<keyword evidence="1" id="KW-0067">ATP-binding</keyword>
<feature type="domain" description="Helitron helicase-like" evidence="3">
    <location>
        <begin position="1"/>
        <end position="87"/>
    </location>
</feature>
<evidence type="ECO:0000313" key="5">
    <source>
        <dbReference type="EMBL" id="KAK8948892.1"/>
    </source>
</evidence>
<comment type="caution">
    <text evidence="5">The sequence shown here is derived from an EMBL/GenBank/DDBJ whole genome shotgun (WGS) entry which is preliminary data.</text>
</comment>
<dbReference type="Gene3D" id="3.40.50.300">
    <property type="entry name" value="P-loop containing nucleotide triphosphate hydrolases"/>
    <property type="match status" value="1"/>
</dbReference>
<dbReference type="InterPro" id="IPR049163">
    <property type="entry name" value="Pif1-like_2B_dom"/>
</dbReference>
<dbReference type="InterPro" id="IPR025476">
    <property type="entry name" value="Helitron_helicase-like"/>
</dbReference>
<reference evidence="5 6" key="1">
    <citation type="journal article" date="2022" name="Nat. Plants">
        <title>Genomes of leafy and leafless Platanthera orchids illuminate the evolution of mycoheterotrophy.</title>
        <authorList>
            <person name="Li M.H."/>
            <person name="Liu K.W."/>
            <person name="Li Z."/>
            <person name="Lu H.C."/>
            <person name="Ye Q.L."/>
            <person name="Zhang D."/>
            <person name="Wang J.Y."/>
            <person name="Li Y.F."/>
            <person name="Zhong Z.M."/>
            <person name="Liu X."/>
            <person name="Yu X."/>
            <person name="Liu D.K."/>
            <person name="Tu X.D."/>
            <person name="Liu B."/>
            <person name="Hao Y."/>
            <person name="Liao X.Y."/>
            <person name="Jiang Y.T."/>
            <person name="Sun W.H."/>
            <person name="Chen J."/>
            <person name="Chen Y.Q."/>
            <person name="Ai Y."/>
            <person name="Zhai J.W."/>
            <person name="Wu S.S."/>
            <person name="Zhou Z."/>
            <person name="Hsiao Y.Y."/>
            <person name="Wu W.L."/>
            <person name="Chen Y.Y."/>
            <person name="Lin Y.F."/>
            <person name="Hsu J.L."/>
            <person name="Li C.Y."/>
            <person name="Wang Z.W."/>
            <person name="Zhao X."/>
            <person name="Zhong W.Y."/>
            <person name="Ma X.K."/>
            <person name="Ma L."/>
            <person name="Huang J."/>
            <person name="Chen G.Z."/>
            <person name="Huang M.Z."/>
            <person name="Huang L."/>
            <person name="Peng D.H."/>
            <person name="Luo Y.B."/>
            <person name="Zou S.Q."/>
            <person name="Chen S.P."/>
            <person name="Lan S."/>
            <person name="Tsai W.C."/>
            <person name="Van de Peer Y."/>
            <person name="Liu Z.J."/>
        </authorList>
    </citation>
    <scope>NUCLEOTIDE SEQUENCE [LARGE SCALE GENOMIC DNA]</scope>
    <source>
        <strain evidence="5">Lor287</strain>
    </source>
</reference>
<dbReference type="Pfam" id="PF14214">
    <property type="entry name" value="Helitron_like_N"/>
    <property type="match status" value="1"/>
</dbReference>
<dbReference type="Pfam" id="PF21530">
    <property type="entry name" value="Pif1_2B_dom"/>
    <property type="match status" value="1"/>
</dbReference>
<proteinExistence type="inferred from homology"/>
<keyword evidence="1" id="KW-0547">Nucleotide-binding</keyword>
<evidence type="ECO:0000259" key="3">
    <source>
        <dbReference type="Pfam" id="PF14214"/>
    </source>
</evidence>
<comment type="catalytic activity">
    <reaction evidence="1">
        <text>ATP + H2O = ADP + phosphate + H(+)</text>
        <dbReference type="Rhea" id="RHEA:13065"/>
        <dbReference type="ChEBI" id="CHEBI:15377"/>
        <dbReference type="ChEBI" id="CHEBI:15378"/>
        <dbReference type="ChEBI" id="CHEBI:30616"/>
        <dbReference type="ChEBI" id="CHEBI:43474"/>
        <dbReference type="ChEBI" id="CHEBI:456216"/>
        <dbReference type="EC" id="5.6.2.3"/>
    </reaction>
</comment>
<keyword evidence="1" id="KW-0233">DNA recombination</keyword>
<dbReference type="GO" id="GO:0043139">
    <property type="term" value="F:5'-3' DNA helicase activity"/>
    <property type="evidence" value="ECO:0007669"/>
    <property type="project" value="UniProtKB-EC"/>
</dbReference>
<dbReference type="EC" id="5.6.2.3" evidence="1"/>
<evidence type="ECO:0000256" key="1">
    <source>
        <dbReference type="RuleBase" id="RU363044"/>
    </source>
</evidence>
<accession>A0AAP0BSL1</accession>
<dbReference type="GO" id="GO:0016787">
    <property type="term" value="F:hydrolase activity"/>
    <property type="evidence" value="ECO:0007669"/>
    <property type="project" value="UniProtKB-KW"/>
</dbReference>
<dbReference type="EMBL" id="JBBWWQ010000004">
    <property type="protein sequence ID" value="KAK8948892.1"/>
    <property type="molecule type" value="Genomic_DNA"/>
</dbReference>
<evidence type="ECO:0000259" key="4">
    <source>
        <dbReference type="Pfam" id="PF21530"/>
    </source>
</evidence>
<name>A0AAP0BSL1_9ASPA</name>
<dbReference type="FunFam" id="3.40.50.300:FF:002884">
    <property type="entry name" value="ATP-dependent DNA helicase"/>
    <property type="match status" value="1"/>
</dbReference>
<dbReference type="GO" id="GO:0006281">
    <property type="term" value="P:DNA repair"/>
    <property type="evidence" value="ECO:0007669"/>
    <property type="project" value="UniProtKB-KW"/>
</dbReference>
<dbReference type="InterPro" id="IPR027417">
    <property type="entry name" value="P-loop_NTPase"/>
</dbReference>
<dbReference type="Pfam" id="PF05970">
    <property type="entry name" value="PIF1"/>
    <property type="match status" value="1"/>
</dbReference>
<dbReference type="GO" id="GO:0000723">
    <property type="term" value="P:telomere maintenance"/>
    <property type="evidence" value="ECO:0007669"/>
    <property type="project" value="InterPro"/>
</dbReference>
<feature type="domain" description="DNA helicase Pif1-like DEAD-box helicase" evidence="2">
    <location>
        <begin position="270"/>
        <end position="473"/>
    </location>
</feature>
<sequence length="912" mass="102848">MAVVRHYGRPDIFLTMTCNSSWPEITDSLYPGQTAQDRPDIVARIFHAKYTALKQDLFHKHILGRTINHVHVIEFQKRGLPHVHMLITLDTEDKMNTPDDYDRIVRAELPSVEHEPELYNAVVHHMIHGPCAPLNTQAPSEHYGLLEQDNSLHNCMEDAREFQMPAALRTLFTTILLFCNPTNVRELWNANYASMIEDYVSSSSASDLYVLNKLLREIDNILQQHNKCITQFDLPQMSAKFQNITNFSILIEDELSLPVSNTDLISISSLNESQSYIFHIITTAIQQGNGGMFFIDGPAGTGKTFLYKSILAHLRKDGHIVLATASSGIAATLLPGGNTAHLRFKIPVPIEAESYCNISKLSALQQLLQQCSAILWDEAPMSHKYIFESVDRSIRDALSKDLPFGGIVLLMGGDFRQIPPVVINGTVSQIINASIVTSSLWPNVRVLSLTENMRAINDYEFSKFLLRIGNGIESTGADDMVCIPDSMIIPWDGEHSISTLISVIFSNMTRNITDYSYWENRALLTPLNEDVAHLNEKCLTVFPGEEMTYYSFDSVEDDKYNIYPQELLNNISASNLPPHKLSLKRGAPIMLLRNLNPRIGLCNGSRLICRQFSRNVIEAEILTGQHKGKAVFLPRIPLKNTGDQQMPFELTRKQFPVRLSFALTINKSQGQTIQHVGLYLPSPVFTHGQLYVALSRGTTAANTKVLIKNNLLPGYPGAYTKNIVFRDLLSKVNLQMTNNNSSTDDLQLHNQHAKEPSKSFIMCISTVFYYEKLGKLNCMLCSTANPINNNTATASDDDYYDELYPPTRTRWSDLPRIEIPGFRLRIPAVPPGLTPEEEWNYVFTVIKRLVSACVTYNINTVTRFTQSFVVLGISSTQLAVSEYRPHDMKGVMYGAYFIISMLWEIKIYTLKS</sequence>
<comment type="cofactor">
    <cofactor evidence="1">
        <name>Mg(2+)</name>
        <dbReference type="ChEBI" id="CHEBI:18420"/>
    </cofactor>
</comment>
<keyword evidence="1" id="KW-0227">DNA damage</keyword>
<dbReference type="Proteomes" id="UP001418222">
    <property type="component" value="Unassembled WGS sequence"/>
</dbReference>